<organism evidence="11 12">
    <name type="scientific">Streptococcus dysgalactiae subsp. dysgalactiae</name>
    <dbReference type="NCBI Taxonomy" id="99822"/>
    <lineage>
        <taxon>Bacteria</taxon>
        <taxon>Bacillati</taxon>
        <taxon>Bacillota</taxon>
        <taxon>Bacilli</taxon>
        <taxon>Lactobacillales</taxon>
        <taxon>Streptococcaceae</taxon>
        <taxon>Streptococcus</taxon>
    </lineage>
</organism>
<evidence type="ECO:0000256" key="9">
    <source>
        <dbReference type="RuleBase" id="RU363032"/>
    </source>
</evidence>
<evidence type="ECO:0000256" key="2">
    <source>
        <dbReference type="ARBA" id="ARBA00010072"/>
    </source>
</evidence>
<dbReference type="InterPro" id="IPR010065">
    <property type="entry name" value="AA_ABC_transptr_permease_3TM"/>
</dbReference>
<keyword evidence="3 9" id="KW-0813">Transport</keyword>
<dbReference type="PANTHER" id="PTHR30614:SF20">
    <property type="entry name" value="GLUTAMINE TRANSPORT SYSTEM PERMEASE PROTEIN GLNP"/>
    <property type="match status" value="1"/>
</dbReference>
<dbReference type="Proteomes" id="UP000254797">
    <property type="component" value="Unassembled WGS sequence"/>
</dbReference>
<dbReference type="InterPro" id="IPR000515">
    <property type="entry name" value="MetI-like"/>
</dbReference>
<evidence type="ECO:0000256" key="8">
    <source>
        <dbReference type="ARBA" id="ARBA00023136"/>
    </source>
</evidence>
<evidence type="ECO:0000313" key="12">
    <source>
        <dbReference type="Proteomes" id="UP000254797"/>
    </source>
</evidence>
<dbReference type="EMBL" id="UHFG01000004">
    <property type="protein sequence ID" value="SUN51024.1"/>
    <property type="molecule type" value="Genomic_DNA"/>
</dbReference>
<feature type="transmembrane region" description="Helical" evidence="9">
    <location>
        <begin position="28"/>
        <end position="50"/>
    </location>
</feature>
<dbReference type="Pfam" id="PF00528">
    <property type="entry name" value="BPD_transp_1"/>
    <property type="match status" value="1"/>
</dbReference>
<name>A0A380JXM1_STRDY</name>
<dbReference type="AlphaFoldDB" id="A0A380JXM1"/>
<evidence type="ECO:0000256" key="5">
    <source>
        <dbReference type="ARBA" id="ARBA00022692"/>
    </source>
</evidence>
<dbReference type="SUPFAM" id="SSF161098">
    <property type="entry name" value="MetI-like"/>
    <property type="match status" value="1"/>
</dbReference>
<feature type="transmembrane region" description="Helical" evidence="9">
    <location>
        <begin position="95"/>
        <end position="114"/>
    </location>
</feature>
<dbReference type="CDD" id="cd06261">
    <property type="entry name" value="TM_PBP2"/>
    <property type="match status" value="1"/>
</dbReference>
<keyword evidence="5 9" id="KW-0812">Transmembrane</keyword>
<evidence type="ECO:0000256" key="3">
    <source>
        <dbReference type="ARBA" id="ARBA00022448"/>
    </source>
</evidence>
<comment type="similarity">
    <text evidence="2">Belongs to the binding-protein-dependent transport system permease family. HisMQ subfamily.</text>
</comment>
<evidence type="ECO:0000313" key="11">
    <source>
        <dbReference type="EMBL" id="SUN51024.1"/>
    </source>
</evidence>
<dbReference type="GO" id="GO:0043190">
    <property type="term" value="C:ATP-binding cassette (ABC) transporter complex"/>
    <property type="evidence" value="ECO:0007669"/>
    <property type="project" value="InterPro"/>
</dbReference>
<dbReference type="InterPro" id="IPR035906">
    <property type="entry name" value="MetI-like_sf"/>
</dbReference>
<evidence type="ECO:0000256" key="7">
    <source>
        <dbReference type="ARBA" id="ARBA00022989"/>
    </source>
</evidence>
<evidence type="ECO:0000256" key="6">
    <source>
        <dbReference type="ARBA" id="ARBA00022970"/>
    </source>
</evidence>
<feature type="domain" description="ABC transmembrane type-1" evidence="10">
    <location>
        <begin position="29"/>
        <end position="220"/>
    </location>
</feature>
<feature type="transmembrane region" description="Helical" evidence="9">
    <location>
        <begin position="175"/>
        <end position="192"/>
    </location>
</feature>
<feature type="transmembrane region" description="Helical" evidence="9">
    <location>
        <begin position="198"/>
        <end position="219"/>
    </location>
</feature>
<keyword evidence="8 9" id="KW-0472">Membrane</keyword>
<gene>
    <name evidence="11" type="primary">yecS_2</name>
    <name evidence="11" type="ORF">NCTC4670_01789</name>
</gene>
<keyword evidence="6" id="KW-0029">Amino-acid transport</keyword>
<keyword evidence="4" id="KW-1003">Cell membrane</keyword>
<feature type="transmembrane region" description="Helical" evidence="9">
    <location>
        <begin position="71"/>
        <end position="89"/>
    </location>
</feature>
<dbReference type="InterPro" id="IPR043429">
    <property type="entry name" value="ArtM/GltK/GlnP/TcyL/YhdX-like"/>
</dbReference>
<protein>
    <submittedName>
        <fullName evidence="11">L-cystine transport system permease protein tcyB</fullName>
    </submittedName>
</protein>
<dbReference type="NCBIfam" id="TIGR01726">
    <property type="entry name" value="HEQRo_perm_3TM"/>
    <property type="match status" value="1"/>
</dbReference>
<evidence type="ECO:0000256" key="1">
    <source>
        <dbReference type="ARBA" id="ARBA00004651"/>
    </source>
</evidence>
<sequence>MILLTTTNLVALPQWTAFFNHFPLFLKAFLYTLGVSLAALLLAMVLGVIIGGLSTAKQKGSRIVSRMYVEFYQNTPLLVQVVFMYYGLAIMSKGFIMPSAFMTTVCCVGLYHAAYIAEVIRSGIEAVPKGQTEAALSQGFTRLQTMSLIIIPQAVRTILPPLTNQVVNLIKNTSIVAIISGADLMFTAKVWAYDTTYYVPAFAGAAFLYFILCFPIAIFGRRQEERNKETYSL</sequence>
<keyword evidence="7 9" id="KW-1133">Transmembrane helix</keyword>
<evidence type="ECO:0000256" key="4">
    <source>
        <dbReference type="ARBA" id="ARBA00022475"/>
    </source>
</evidence>
<accession>A0A380JXM1</accession>
<dbReference type="GO" id="GO:0006865">
    <property type="term" value="P:amino acid transport"/>
    <property type="evidence" value="ECO:0007669"/>
    <property type="project" value="UniProtKB-KW"/>
</dbReference>
<evidence type="ECO:0000259" key="10">
    <source>
        <dbReference type="PROSITE" id="PS50928"/>
    </source>
</evidence>
<dbReference type="PROSITE" id="PS50928">
    <property type="entry name" value="ABC_TM1"/>
    <property type="match status" value="1"/>
</dbReference>
<dbReference type="Gene3D" id="1.10.3720.10">
    <property type="entry name" value="MetI-like"/>
    <property type="match status" value="1"/>
</dbReference>
<comment type="subcellular location">
    <subcellularLocation>
        <location evidence="1 9">Cell membrane</location>
        <topology evidence="1 9">Multi-pass membrane protein</topology>
    </subcellularLocation>
</comment>
<dbReference type="RefSeq" id="WP_115246546.1">
    <property type="nucleotide sequence ID" value="NZ_UHFG01000004.1"/>
</dbReference>
<reference evidence="11 12" key="1">
    <citation type="submission" date="2018-06" db="EMBL/GenBank/DDBJ databases">
        <authorList>
            <consortium name="Pathogen Informatics"/>
            <person name="Doyle S."/>
        </authorList>
    </citation>
    <scope>NUCLEOTIDE SEQUENCE [LARGE SCALE GENOMIC DNA]</scope>
    <source>
        <strain evidence="11 12">NCTC4670</strain>
    </source>
</reference>
<proteinExistence type="inferred from homology"/>
<dbReference type="GO" id="GO:0022857">
    <property type="term" value="F:transmembrane transporter activity"/>
    <property type="evidence" value="ECO:0007669"/>
    <property type="project" value="InterPro"/>
</dbReference>
<dbReference type="PANTHER" id="PTHR30614">
    <property type="entry name" value="MEMBRANE COMPONENT OF AMINO ACID ABC TRANSPORTER"/>
    <property type="match status" value="1"/>
</dbReference>